<dbReference type="PANTHER" id="PTHR30353">
    <property type="entry name" value="INNER MEMBRANE PROTEIN DEDA-RELATED"/>
    <property type="match status" value="1"/>
</dbReference>
<dbReference type="PANTHER" id="PTHR30353:SF0">
    <property type="entry name" value="TRANSMEMBRANE PROTEIN"/>
    <property type="match status" value="1"/>
</dbReference>
<accession>A0A9X2HI89</accession>
<evidence type="ECO:0000313" key="10">
    <source>
        <dbReference type="Proteomes" id="UP001139502"/>
    </source>
</evidence>
<proteinExistence type="inferred from homology"/>
<evidence type="ECO:0000256" key="1">
    <source>
        <dbReference type="ARBA" id="ARBA00004651"/>
    </source>
</evidence>
<keyword evidence="3 7" id="KW-1003">Cell membrane</keyword>
<evidence type="ECO:0000256" key="4">
    <source>
        <dbReference type="ARBA" id="ARBA00022692"/>
    </source>
</evidence>
<comment type="similarity">
    <text evidence="2 7">Belongs to the DedA family.</text>
</comment>
<dbReference type="AlphaFoldDB" id="A0A9X2HI89"/>
<name>A0A9X2HI89_9MICC</name>
<reference evidence="9" key="1">
    <citation type="submission" date="2022-06" db="EMBL/GenBank/DDBJ databases">
        <title>Rothia sp. isolated from sandalwood seedling.</title>
        <authorList>
            <person name="Tuikhar N."/>
            <person name="Kirdat K."/>
            <person name="Thorat V."/>
            <person name="Swetha P."/>
            <person name="Padma S."/>
            <person name="Sundararaj R."/>
            <person name="Yadav A."/>
        </authorList>
    </citation>
    <scope>NUCLEOTIDE SEQUENCE</scope>
    <source>
        <strain evidence="9">AR01</strain>
    </source>
</reference>
<evidence type="ECO:0000256" key="6">
    <source>
        <dbReference type="ARBA" id="ARBA00023136"/>
    </source>
</evidence>
<feature type="transmembrane region" description="Helical" evidence="7">
    <location>
        <begin position="74"/>
        <end position="95"/>
    </location>
</feature>
<dbReference type="InterPro" id="IPR032816">
    <property type="entry name" value="VTT_dom"/>
</dbReference>
<feature type="transmembrane region" description="Helical" evidence="7">
    <location>
        <begin position="173"/>
        <end position="194"/>
    </location>
</feature>
<gene>
    <name evidence="9" type="ORF">NBM05_04835</name>
</gene>
<evidence type="ECO:0000256" key="3">
    <source>
        <dbReference type="ARBA" id="ARBA00022475"/>
    </source>
</evidence>
<keyword evidence="4 7" id="KW-0812">Transmembrane</keyword>
<comment type="caution">
    <text evidence="9">The sequence shown here is derived from an EMBL/GenBank/DDBJ whole genome shotgun (WGS) entry which is preliminary data.</text>
</comment>
<comment type="subcellular location">
    <subcellularLocation>
        <location evidence="1 7">Cell membrane</location>
        <topology evidence="1 7">Multi-pass membrane protein</topology>
    </subcellularLocation>
</comment>
<evidence type="ECO:0000256" key="5">
    <source>
        <dbReference type="ARBA" id="ARBA00022989"/>
    </source>
</evidence>
<dbReference type="InterPro" id="IPR032818">
    <property type="entry name" value="DedA-like"/>
</dbReference>
<keyword evidence="10" id="KW-1185">Reference proteome</keyword>
<dbReference type="Proteomes" id="UP001139502">
    <property type="component" value="Unassembled WGS sequence"/>
</dbReference>
<dbReference type="GO" id="GO:0005886">
    <property type="term" value="C:plasma membrane"/>
    <property type="evidence" value="ECO:0007669"/>
    <property type="project" value="UniProtKB-SubCell"/>
</dbReference>
<dbReference type="Pfam" id="PF09335">
    <property type="entry name" value="VTT_dom"/>
    <property type="match status" value="1"/>
</dbReference>
<evidence type="ECO:0000259" key="8">
    <source>
        <dbReference type="Pfam" id="PF09335"/>
    </source>
</evidence>
<feature type="domain" description="VTT" evidence="8">
    <location>
        <begin position="62"/>
        <end position="185"/>
    </location>
</feature>
<dbReference type="EMBL" id="JANAFB010000008">
    <property type="protein sequence ID" value="MCP3425358.1"/>
    <property type="molecule type" value="Genomic_DNA"/>
</dbReference>
<dbReference type="RefSeq" id="WP_254165516.1">
    <property type="nucleotide sequence ID" value="NZ_JANAFB010000008.1"/>
</dbReference>
<feature type="transmembrane region" description="Helical" evidence="7">
    <location>
        <begin position="42"/>
        <end position="62"/>
    </location>
</feature>
<feature type="transmembrane region" description="Helical" evidence="7">
    <location>
        <begin position="200"/>
        <end position="218"/>
    </location>
</feature>
<feature type="transmembrane region" description="Helical" evidence="7">
    <location>
        <begin position="140"/>
        <end position="161"/>
    </location>
</feature>
<evidence type="ECO:0000256" key="2">
    <source>
        <dbReference type="ARBA" id="ARBA00010792"/>
    </source>
</evidence>
<evidence type="ECO:0000313" key="9">
    <source>
        <dbReference type="EMBL" id="MCP3425358.1"/>
    </source>
</evidence>
<sequence>MTPLASISALTADLQAAGAVLAPHPALFGIDIEAILDGAGPWVLGVVAAMIFIESGVLFPFLPGDSLLFTTGLLHHQLGLNLALLLVVVSVAAVLGDQVGYTLGKVFGRRLFSPDARILSTANLAKAEQFFERYGGKALVLARFVPIVRTFVPLAAGMAGYRYRDFAKWNITGALLWCLLLTLAGVWLGNVAFIREHVDLIAVGLVVLSIVPIGFEVARERRRAARAEGSAGTGGPAE</sequence>
<keyword evidence="5 7" id="KW-1133">Transmembrane helix</keyword>
<organism evidence="9 10">
    <name type="scientific">Rothia santali</name>
    <dbReference type="NCBI Taxonomy" id="2949643"/>
    <lineage>
        <taxon>Bacteria</taxon>
        <taxon>Bacillati</taxon>
        <taxon>Actinomycetota</taxon>
        <taxon>Actinomycetes</taxon>
        <taxon>Micrococcales</taxon>
        <taxon>Micrococcaceae</taxon>
        <taxon>Rothia</taxon>
    </lineage>
</organism>
<protein>
    <submittedName>
        <fullName evidence="9">VTT domain-containing protein</fullName>
    </submittedName>
</protein>
<evidence type="ECO:0000256" key="7">
    <source>
        <dbReference type="RuleBase" id="RU367016"/>
    </source>
</evidence>
<keyword evidence="6 7" id="KW-0472">Membrane</keyword>